<proteinExistence type="predicted"/>
<dbReference type="Proteomes" id="UP001227543">
    <property type="component" value="Unassembled WGS sequence"/>
</dbReference>
<evidence type="ECO:0008006" key="4">
    <source>
        <dbReference type="Google" id="ProtNLM"/>
    </source>
</evidence>
<accession>A0ABQ9RQW8</accession>
<dbReference type="EMBL" id="MLFU01000003">
    <property type="protein sequence ID" value="KAK1510757.1"/>
    <property type="molecule type" value="Genomic_DNA"/>
</dbReference>
<keyword evidence="3" id="KW-1185">Reference proteome</keyword>
<keyword evidence="1" id="KW-0732">Signal</keyword>
<protein>
    <recommendedName>
        <fullName evidence="4">Secreted protein</fullName>
    </recommendedName>
</protein>
<evidence type="ECO:0000256" key="1">
    <source>
        <dbReference type="SAM" id="SignalP"/>
    </source>
</evidence>
<evidence type="ECO:0000313" key="3">
    <source>
        <dbReference type="Proteomes" id="UP001227543"/>
    </source>
</evidence>
<feature type="chain" id="PRO_5045239584" description="Secreted protein" evidence="1">
    <location>
        <begin position="23"/>
        <end position="91"/>
    </location>
</feature>
<sequence>MPISSIIPLVFLFITPCPSWLSSPTSVVLLLLTSSQICFPQSISHPFILPFTSSSPRALKAPSIYSLALPTEEQHTTIDTNTHSNNPLSRL</sequence>
<comment type="caution">
    <text evidence="2">The sequence shown here is derived from an EMBL/GenBank/DDBJ whole genome shotgun (WGS) entry which is preliminary data.</text>
</comment>
<dbReference type="GeneID" id="85401610"/>
<dbReference type="RefSeq" id="XP_060387833.1">
    <property type="nucleotide sequence ID" value="XM_060517372.1"/>
</dbReference>
<name>A0ABQ9RQW8_9PEZI</name>
<feature type="signal peptide" evidence="1">
    <location>
        <begin position="1"/>
        <end position="22"/>
    </location>
</feature>
<reference evidence="2 3" key="1">
    <citation type="submission" date="2016-10" db="EMBL/GenBank/DDBJ databases">
        <title>The genome sequence of Colletotrichum fioriniae PJ7.</title>
        <authorList>
            <person name="Baroncelli R."/>
        </authorList>
    </citation>
    <scope>NUCLEOTIDE SEQUENCE [LARGE SCALE GENOMIC DNA]</scope>
    <source>
        <strain evidence="2 3">Tom-12</strain>
    </source>
</reference>
<organism evidence="2 3">
    <name type="scientific">Colletotrichum tamarilloi</name>
    <dbReference type="NCBI Taxonomy" id="1209934"/>
    <lineage>
        <taxon>Eukaryota</taxon>
        <taxon>Fungi</taxon>
        <taxon>Dikarya</taxon>
        <taxon>Ascomycota</taxon>
        <taxon>Pezizomycotina</taxon>
        <taxon>Sordariomycetes</taxon>
        <taxon>Hypocreomycetidae</taxon>
        <taxon>Glomerellales</taxon>
        <taxon>Glomerellaceae</taxon>
        <taxon>Colletotrichum</taxon>
        <taxon>Colletotrichum acutatum species complex</taxon>
    </lineage>
</organism>
<gene>
    <name evidence="2" type="ORF">CTAM01_01330</name>
</gene>
<evidence type="ECO:0000313" key="2">
    <source>
        <dbReference type="EMBL" id="KAK1510757.1"/>
    </source>
</evidence>